<gene>
    <name evidence="3" type="ORF">BGZ95_006781</name>
</gene>
<feature type="region of interest" description="Disordered" evidence="1">
    <location>
        <begin position="335"/>
        <end position="354"/>
    </location>
</feature>
<dbReference type="Proteomes" id="UP001194580">
    <property type="component" value="Unassembled WGS sequence"/>
</dbReference>
<dbReference type="GO" id="GO:0004843">
    <property type="term" value="F:cysteine-type deubiquitinase activity"/>
    <property type="evidence" value="ECO:0007669"/>
    <property type="project" value="InterPro"/>
</dbReference>
<keyword evidence="4" id="KW-1185">Reference proteome</keyword>
<dbReference type="GO" id="GO:0071944">
    <property type="term" value="C:cell periphery"/>
    <property type="evidence" value="ECO:0007669"/>
    <property type="project" value="TreeGrafter"/>
</dbReference>
<feature type="compositionally biased region" description="Low complexity" evidence="1">
    <location>
        <begin position="140"/>
        <end position="162"/>
    </location>
</feature>
<dbReference type="PANTHER" id="PTHR18063">
    <property type="entry name" value="NF-E2 INDUCIBLE PROTEIN"/>
    <property type="match status" value="1"/>
</dbReference>
<dbReference type="InterPro" id="IPR007518">
    <property type="entry name" value="MINDY"/>
</dbReference>
<feature type="region of interest" description="Disordered" evidence="1">
    <location>
        <begin position="709"/>
        <end position="771"/>
    </location>
</feature>
<accession>A0AAD4DL83</accession>
<feature type="compositionally biased region" description="Low complexity" evidence="1">
    <location>
        <begin position="86"/>
        <end position="96"/>
    </location>
</feature>
<feature type="region of interest" description="Disordered" evidence="1">
    <location>
        <begin position="841"/>
        <end position="931"/>
    </location>
</feature>
<proteinExistence type="predicted"/>
<dbReference type="InterPro" id="IPR033979">
    <property type="entry name" value="MINDY_domain"/>
</dbReference>
<feature type="compositionally biased region" description="Polar residues" evidence="1">
    <location>
        <begin position="841"/>
        <end position="854"/>
    </location>
</feature>
<dbReference type="GO" id="GO:1990380">
    <property type="term" value="F:K48-linked deubiquitinase activity"/>
    <property type="evidence" value="ECO:0007669"/>
    <property type="project" value="InterPro"/>
</dbReference>
<evidence type="ECO:0000313" key="4">
    <source>
        <dbReference type="Proteomes" id="UP001194580"/>
    </source>
</evidence>
<feature type="region of interest" description="Disordered" evidence="1">
    <location>
        <begin position="115"/>
        <end position="219"/>
    </location>
</feature>
<feature type="domain" description="MINDY deubiquitinase" evidence="2">
    <location>
        <begin position="359"/>
        <end position="670"/>
    </location>
</feature>
<dbReference type="Pfam" id="PF04424">
    <property type="entry name" value="MINDY_DUB"/>
    <property type="match status" value="1"/>
</dbReference>
<evidence type="ECO:0000256" key="1">
    <source>
        <dbReference type="SAM" id="MobiDB-lite"/>
    </source>
</evidence>
<dbReference type="GO" id="GO:0005829">
    <property type="term" value="C:cytosol"/>
    <property type="evidence" value="ECO:0007669"/>
    <property type="project" value="TreeGrafter"/>
</dbReference>
<feature type="region of interest" description="Disordered" evidence="1">
    <location>
        <begin position="1"/>
        <end position="96"/>
    </location>
</feature>
<protein>
    <recommendedName>
        <fullName evidence="2">MINDY deubiquitinase domain-containing protein</fullName>
    </recommendedName>
</protein>
<comment type="caution">
    <text evidence="3">The sequence shown here is derived from an EMBL/GenBank/DDBJ whole genome shotgun (WGS) entry which is preliminary data.</text>
</comment>
<feature type="compositionally biased region" description="Polar residues" evidence="1">
    <location>
        <begin position="13"/>
        <end position="24"/>
    </location>
</feature>
<feature type="compositionally biased region" description="Low complexity" evidence="1">
    <location>
        <begin position="855"/>
        <end position="909"/>
    </location>
</feature>
<feature type="compositionally biased region" description="Polar residues" evidence="1">
    <location>
        <begin position="754"/>
        <end position="767"/>
    </location>
</feature>
<dbReference type="AlphaFoldDB" id="A0AAD4DL83"/>
<sequence length="931" mass="100836">MSSGKDADENSEDSPSALGNNMQPASAALLARTSTDADADVRNNTTKDRDKDKDRDDSLPADIHRLALRSAGSADRDNGRDKDDVAVGSSPSPAAAFASGSVSALLSTSTQPVPIVGVSLGNNRGSTTNGTFNDKDNDNDNNNNNNNNQQQEQQQQATTSDNSSSNMPVTDITHIIYPPPSQPDSQAAYSPPSPVSTNPFRRSPSVSPSLSATPSMTYRPPLQLPDEDPFSLSTVAAALDPATPASIPTITTTSTTTAPDLPARTLSSSIPPELPPPPAYTSTPTVLDDRASGYSGVATSDATSVVTLSPVPSVNTSAPTAAAAIVATTTAVATTPPMTTSGTTQSRTSLSREPEPVNQYVLKPVDWIDPATGIEKRIKIITQNENGPCPLLALCNTLILQGKVAIRPYDRPTIGYDHLLELLADYLLNEEPSGSNAAAQRVGEHVEAEKVKSRLEIESALRLLPHLEHGLDVNVFFKSIRGFEPTAELRLFHTFGVELVHGWVVSPVIDTSMYALVDGPAGITSYNKAVECIVSGDDAGGGLVVEDLSGNVTPISPTNQTTERRRTTTSGSDTVSKNEKIRQALVVQEFMNTTKTQLTHYGLHVLQESLPEGHLCAFFRNNHFCTLFKNPMDGTLYTLVTDQSLAHELPIVWESLVDIDGAGDFLDGLFRQGALEVGDYARNNQPLDSHPALGDGGGDEDFALALQLQQQEEEEEARRLQKSKSRASQQSGINNNDNNSNNNNNSTSSSSSSRPSQQHGNYRLSQISGSNNGGGGAYLSLQDQLYETDEQMAARLHQEYLASSQQQVQQQQYRQQQEQVQHQQTLVNTHQYPIMKQHNANGVPQRLSGHSPSLQYQQAYPHQQQQQYPGHFQVQQQQQQQQQPQQHSQQQQRPQQQQQSTQSAAPGQGHNRQRIPSDSSSRKSKEKCIIQ</sequence>
<feature type="compositionally biased region" description="Polar residues" evidence="1">
    <location>
        <begin position="195"/>
        <end position="216"/>
    </location>
</feature>
<dbReference type="GO" id="GO:0016807">
    <property type="term" value="F:cysteine-type carboxypeptidase activity"/>
    <property type="evidence" value="ECO:0007669"/>
    <property type="project" value="TreeGrafter"/>
</dbReference>
<reference evidence="3" key="1">
    <citation type="journal article" date="2020" name="Fungal Divers.">
        <title>Resolving the Mortierellaceae phylogeny through synthesis of multi-gene phylogenetics and phylogenomics.</title>
        <authorList>
            <person name="Vandepol N."/>
            <person name="Liber J."/>
            <person name="Desiro A."/>
            <person name="Na H."/>
            <person name="Kennedy M."/>
            <person name="Barry K."/>
            <person name="Grigoriev I.V."/>
            <person name="Miller A.N."/>
            <person name="O'Donnell K."/>
            <person name="Stajich J.E."/>
            <person name="Bonito G."/>
        </authorList>
    </citation>
    <scope>NUCLEOTIDE SEQUENCE</scope>
    <source>
        <strain evidence="3">NRRL 28262</strain>
    </source>
</reference>
<dbReference type="EMBL" id="JAAAIL010000032">
    <property type="protein sequence ID" value="KAG0281105.1"/>
    <property type="molecule type" value="Genomic_DNA"/>
</dbReference>
<dbReference type="PANTHER" id="PTHR18063:SF6">
    <property type="entry name" value="UBIQUITIN CARBOXYL-TERMINAL HYDROLASE"/>
    <property type="match status" value="1"/>
</dbReference>
<feature type="compositionally biased region" description="Basic and acidic residues" evidence="1">
    <location>
        <begin position="74"/>
        <end position="85"/>
    </location>
</feature>
<feature type="compositionally biased region" description="Basic and acidic residues" evidence="1">
    <location>
        <begin position="39"/>
        <end position="65"/>
    </location>
</feature>
<name>A0AAD4DL83_9FUNG</name>
<organism evidence="3 4">
    <name type="scientific">Linnemannia exigua</name>
    <dbReference type="NCBI Taxonomy" id="604196"/>
    <lineage>
        <taxon>Eukaryota</taxon>
        <taxon>Fungi</taxon>
        <taxon>Fungi incertae sedis</taxon>
        <taxon>Mucoromycota</taxon>
        <taxon>Mortierellomycotina</taxon>
        <taxon>Mortierellomycetes</taxon>
        <taxon>Mortierellales</taxon>
        <taxon>Mortierellaceae</taxon>
        <taxon>Linnemannia</taxon>
    </lineage>
</organism>
<feature type="region of interest" description="Disordered" evidence="1">
    <location>
        <begin position="552"/>
        <end position="574"/>
    </location>
</feature>
<feature type="compositionally biased region" description="Basic and acidic residues" evidence="1">
    <location>
        <begin position="920"/>
        <end position="931"/>
    </location>
</feature>
<evidence type="ECO:0000259" key="2">
    <source>
        <dbReference type="Pfam" id="PF04424"/>
    </source>
</evidence>
<evidence type="ECO:0000313" key="3">
    <source>
        <dbReference type="EMBL" id="KAG0281105.1"/>
    </source>
</evidence>
<feature type="compositionally biased region" description="Low complexity" evidence="1">
    <location>
        <begin position="335"/>
        <end position="344"/>
    </location>
</feature>
<feature type="compositionally biased region" description="Low complexity" evidence="1">
    <location>
        <begin position="734"/>
        <end position="753"/>
    </location>
</feature>
<dbReference type="GO" id="GO:0071108">
    <property type="term" value="P:protein K48-linked deubiquitination"/>
    <property type="evidence" value="ECO:0007669"/>
    <property type="project" value="TreeGrafter"/>
</dbReference>